<dbReference type="SUPFAM" id="SSF52540">
    <property type="entry name" value="P-loop containing nucleoside triphosphate hydrolases"/>
    <property type="match status" value="1"/>
</dbReference>
<feature type="binding site" evidence="6">
    <location>
        <begin position="32"/>
        <end position="39"/>
    </location>
    <ligand>
        <name>ATP</name>
        <dbReference type="ChEBI" id="CHEBI:30616"/>
    </ligand>
</feature>
<comment type="domain">
    <text evidence="6">Contains large globular domains required for ATP hydrolysis at each terminus and a third globular domain forming a flexible hinge near the middle of the molecule. These domains are separated by coiled-coil structures.</text>
</comment>
<evidence type="ECO:0000313" key="8">
    <source>
        <dbReference type="EMBL" id="MDY7218097.1"/>
    </source>
</evidence>
<dbReference type="InterPro" id="IPR003395">
    <property type="entry name" value="RecF/RecN/SMC_N"/>
</dbReference>
<dbReference type="PANTHER" id="PTHR43977">
    <property type="entry name" value="STRUCTURAL MAINTENANCE OF CHROMOSOMES PROTEIN 3"/>
    <property type="match status" value="1"/>
</dbReference>
<keyword evidence="4 6" id="KW-0175">Coiled coil</keyword>
<evidence type="ECO:0000256" key="5">
    <source>
        <dbReference type="ARBA" id="ARBA00023125"/>
    </source>
</evidence>
<comment type="caution">
    <text evidence="8">The sequence shown here is derived from an EMBL/GenBank/DDBJ whole genome shotgun (WGS) entry which is preliminary data.</text>
</comment>
<keyword evidence="2 6" id="KW-0547">Nucleotide-binding</keyword>
<evidence type="ECO:0000256" key="1">
    <source>
        <dbReference type="ARBA" id="ARBA00022490"/>
    </source>
</evidence>
<dbReference type="PIRSF" id="PIRSF005719">
    <property type="entry name" value="SMC"/>
    <property type="match status" value="1"/>
</dbReference>
<comment type="similarity">
    <text evidence="6">Belongs to the SMC family.</text>
</comment>
<dbReference type="CDD" id="cd03278">
    <property type="entry name" value="ABC_SMC_barmotin"/>
    <property type="match status" value="2"/>
</dbReference>
<accession>A0ABU5GNI8</accession>
<comment type="subcellular location">
    <subcellularLocation>
        <location evidence="6">Cytoplasm</location>
    </subcellularLocation>
</comment>
<dbReference type="SUPFAM" id="SSF57997">
    <property type="entry name" value="Tropomyosin"/>
    <property type="match status" value="1"/>
</dbReference>
<dbReference type="NCBIfam" id="TIGR02168">
    <property type="entry name" value="SMC_prok_B"/>
    <property type="match status" value="1"/>
</dbReference>
<dbReference type="EMBL" id="JAXIVU010000001">
    <property type="protein sequence ID" value="MDY7218097.1"/>
    <property type="molecule type" value="Genomic_DNA"/>
</dbReference>
<organism evidence="8 9">
    <name type="scientific">Denitrificimonas halotolerans</name>
    <dbReference type="NCBI Taxonomy" id="3098930"/>
    <lineage>
        <taxon>Bacteria</taxon>
        <taxon>Pseudomonadati</taxon>
        <taxon>Pseudomonadota</taxon>
        <taxon>Gammaproteobacteria</taxon>
        <taxon>Pseudomonadales</taxon>
        <taxon>Pseudomonadaceae</taxon>
        <taxon>Denitrificimonas</taxon>
    </lineage>
</organism>
<feature type="domain" description="RecF/RecN/SMC N-terminal" evidence="7">
    <location>
        <begin position="3"/>
        <end position="1147"/>
    </location>
</feature>
<dbReference type="Pfam" id="PF02463">
    <property type="entry name" value="SMC_N"/>
    <property type="match status" value="1"/>
</dbReference>
<feature type="coiled-coil region" evidence="6">
    <location>
        <begin position="398"/>
        <end position="486"/>
    </location>
</feature>
<dbReference type="InterPro" id="IPR027417">
    <property type="entry name" value="P-loop_NTPase"/>
</dbReference>
<feature type="coiled-coil region" evidence="6">
    <location>
        <begin position="170"/>
        <end position="334"/>
    </location>
</feature>
<gene>
    <name evidence="6 8" type="primary">smc</name>
    <name evidence="8" type="ORF">TOI97_00660</name>
</gene>
<name>A0ABU5GNI8_9GAMM</name>
<proteinExistence type="inferred from homology"/>
<protein>
    <recommendedName>
        <fullName evidence="6">Chromosome partition protein Smc</fullName>
    </recommendedName>
</protein>
<comment type="function">
    <text evidence="6">Required for chromosome condensation and partitioning.</text>
</comment>
<comment type="subunit">
    <text evidence="6">Homodimer.</text>
</comment>
<dbReference type="InterPro" id="IPR036277">
    <property type="entry name" value="SMC_hinge_sf"/>
</dbReference>
<evidence type="ECO:0000256" key="3">
    <source>
        <dbReference type="ARBA" id="ARBA00022840"/>
    </source>
</evidence>
<sequence length="1163" mass="132131">MRLKSIRLAGFKSFVDPTTVSFPSNMSAVVGPNGCGKSNIIDAVRWVLGESSAKNLRGESMTDVIFNGSNTRKPVSQASIELVFDNSEGTLQGEYASYAEISIRRRVTREAQSTYFLNGVKCRRRDITDIFLGTGLGPRSYAIIEQGMISRLVEARPDDLRIFIEEAAGISKYKERRRETENRIRRTQENLERLCDLRDELSRQIERLQRQANAAEKYQTYQAEQHNLQAQLLALRWQELNGLSGVHERKVAELETALEAHIAEQRQADAKIEVLRDKHHELSDTFNRVQGRFYALGADIARQEQSIQHAQQRLRQLQDDLHEAERIRLEAEMHLASDRELLADLTEELLWVTEQHIEAEQNEACSAAAFLQAEEAMQDWQERWNFVSAHSAQPKNEASVQRTRIDQLEQNSQRLRQRQQRLQDELHSLQDDPLEVTLDELQEHVDETQVRLDELFKTQQMHKAQLQDTQHQLTSKQQQQQQAQGQLQRLHGRISALEALQQAALHPEQGLQTWLEAQHLQRQPRLLSGLKVAAGWELAVETVLAADLQAVQVDHWIDLDFNSFTGGHLRLVNESAAVAPVKGSLLTKVQASVINLSPWLAHVYAVESLEQALELRLQLKVGESVVSKDGYWLGAHFFTVRRGEAHSSGVLARAQELDELHLRAAELEIQRDSLDEQLHVLQEQCAVSQELSEQLRRDEKETHRQLSQLSNQLSANAARIEQQQLRRQGINEELTDIAEQQRIAVEQIAEARLLLQGALDGMAETEQQQQILQSEQEQLRSRFKQLRQQAQQDKSSVHQLALRISTLTTQKHSTEQALQRLQQQFAQANQRREQLSLNLVEGESPLDELSAQLEELLEKRLAVDDELRAARTALDDVGVQMRDADKQRSQAEQHAQGVREELEQQRLTLQGLKVQKEAFNQQLQALQLDVHGLLEQLPADAQIGVWEDKIAEVVTRIERLGAINLAAIEEYKQQTERKTYLDTQNDDLVEALDTLENVIRKIDRETRNRFKETFDRINQGLQKLFPKVFGGGYASLEMTGDDLLSTGVAIMARPPGKKNSTIHLLSGGEKALTALALVFAIFQLNPAPFCMLDEVDAPLDDANVARYARLVKEMSDTVQFIYITHNKIAMEKADQLLGVTMHEPGCSRLVTVNVEEAAALAES</sequence>
<dbReference type="HAMAP" id="MF_01894">
    <property type="entry name" value="Smc_prok"/>
    <property type="match status" value="1"/>
</dbReference>
<keyword evidence="1 6" id="KW-0963">Cytoplasm</keyword>
<dbReference type="RefSeq" id="WP_321552199.1">
    <property type="nucleotide sequence ID" value="NZ_JAXIVU010000001.1"/>
</dbReference>
<dbReference type="SUPFAM" id="SSF75553">
    <property type="entry name" value="Smc hinge domain"/>
    <property type="match status" value="1"/>
</dbReference>
<evidence type="ECO:0000259" key="7">
    <source>
        <dbReference type="Pfam" id="PF02463"/>
    </source>
</evidence>
<keyword evidence="5 6" id="KW-0238">DNA-binding</keyword>
<dbReference type="Proteomes" id="UP001294570">
    <property type="component" value="Unassembled WGS sequence"/>
</dbReference>
<keyword evidence="3 6" id="KW-0067">ATP-binding</keyword>
<dbReference type="Gene3D" id="3.40.50.300">
    <property type="entry name" value="P-loop containing nucleotide triphosphate hydrolases"/>
    <property type="match status" value="2"/>
</dbReference>
<reference evidence="8 9" key="1">
    <citation type="submission" date="2023-12" db="EMBL/GenBank/DDBJ databases">
        <title>Denitrificimonas halotolerans sp. nov.,a novel species isolated from landfill leachate.</title>
        <authorList>
            <person name="Wang S."/>
        </authorList>
    </citation>
    <scope>NUCLEOTIDE SEQUENCE [LARGE SCALE GENOMIC DNA]</scope>
    <source>
        <strain evidence="8 9">JX-1</strain>
    </source>
</reference>
<evidence type="ECO:0000256" key="2">
    <source>
        <dbReference type="ARBA" id="ARBA00022741"/>
    </source>
</evidence>
<dbReference type="InterPro" id="IPR024704">
    <property type="entry name" value="SMC"/>
</dbReference>
<evidence type="ECO:0000256" key="6">
    <source>
        <dbReference type="HAMAP-Rule" id="MF_01894"/>
    </source>
</evidence>
<evidence type="ECO:0000313" key="9">
    <source>
        <dbReference type="Proteomes" id="UP001294570"/>
    </source>
</evidence>
<evidence type="ECO:0000256" key="4">
    <source>
        <dbReference type="ARBA" id="ARBA00023054"/>
    </source>
</evidence>
<feature type="coiled-coil region" evidence="6">
    <location>
        <begin position="657"/>
        <end position="936"/>
    </location>
</feature>
<dbReference type="InterPro" id="IPR011890">
    <property type="entry name" value="SMC_prok"/>
</dbReference>
<keyword evidence="9" id="KW-1185">Reference proteome</keyword>